<gene>
    <name evidence="2" type="ORF">RRF57_007923</name>
</gene>
<dbReference type="EMBL" id="JAWHQM010000023">
    <property type="protein sequence ID" value="KAK5632209.1"/>
    <property type="molecule type" value="Genomic_DNA"/>
</dbReference>
<sequence length="598" mass="68624">MQFSSLLQPLELPQPHPILEHIPLLPTQIFDFSQNSPKPWDFAMGFDSVSLPSYGDGASALPCSEIQSRIPYESSIPKLREDYQRNQSSFLLRFPAEIRNNIVEYSVTLDHYVNPIPINNYPYVNKFVWGKSELRKGILDGHRIGILFPTHGPLAVVSLQLTCRQLYHELDGVFYRVNTFLFQNAGCCLQYLSAITVEKRLQIRNVALDFTENEVLSQSETGSYIIGQLEIASVPLSKVLLANCPLLERFIILLGNRPPPYIHREYDIPPRRHMGKDFLPAYTSSGYEHRMLRWKHCERKPSRTLRVTSRFLLFVGRLLATRRFKESSLAISQLEFVVSGSSSVTVQVDGRVGCGLNSNTSDVYRIDLEANLAWANQKMWEFKKQLLESPVERAVNHSEDTSSVLWTNSDPISLFWTNLDRTQLGSIPDVAKFQPAAKSPEGPTESPVVYDENGLIVWDNNSQDFIINILWVENEIVCCLVSGHSDYDYKFSFEPAWRFASPGGIHKLVYYYFRPRPRRPEPRINQQPVMFDILTGYPSPRDIDRVLRATGRLENYDVSDKVCWSWEQLVATQHRCMQDFKLQITDFELASALLDDEV</sequence>
<dbReference type="Pfam" id="PF24864">
    <property type="entry name" value="DUF7730"/>
    <property type="match status" value="1"/>
</dbReference>
<dbReference type="InterPro" id="IPR056632">
    <property type="entry name" value="DUF7730"/>
</dbReference>
<organism evidence="2 3">
    <name type="scientific">Xylaria bambusicola</name>
    <dbReference type="NCBI Taxonomy" id="326684"/>
    <lineage>
        <taxon>Eukaryota</taxon>
        <taxon>Fungi</taxon>
        <taxon>Dikarya</taxon>
        <taxon>Ascomycota</taxon>
        <taxon>Pezizomycotina</taxon>
        <taxon>Sordariomycetes</taxon>
        <taxon>Xylariomycetidae</taxon>
        <taxon>Xylariales</taxon>
        <taxon>Xylariaceae</taxon>
        <taxon>Xylaria</taxon>
    </lineage>
</organism>
<dbReference type="AlphaFoldDB" id="A0AAN7V150"/>
<dbReference type="PANTHER" id="PTHR42085">
    <property type="entry name" value="F-BOX DOMAIN-CONTAINING PROTEIN"/>
    <property type="match status" value="1"/>
</dbReference>
<comment type="caution">
    <text evidence="2">The sequence shown here is derived from an EMBL/GenBank/DDBJ whole genome shotgun (WGS) entry which is preliminary data.</text>
</comment>
<name>A0AAN7V150_9PEZI</name>
<feature type="domain" description="DUF7730" evidence="1">
    <location>
        <begin position="84"/>
        <end position="217"/>
    </location>
</feature>
<protein>
    <recommendedName>
        <fullName evidence="1">DUF7730 domain-containing protein</fullName>
    </recommendedName>
</protein>
<dbReference type="InterPro" id="IPR038883">
    <property type="entry name" value="AN11006-like"/>
</dbReference>
<evidence type="ECO:0000313" key="2">
    <source>
        <dbReference type="EMBL" id="KAK5632209.1"/>
    </source>
</evidence>
<dbReference type="PANTHER" id="PTHR42085:SF1">
    <property type="entry name" value="F-BOX DOMAIN-CONTAINING PROTEIN"/>
    <property type="match status" value="1"/>
</dbReference>
<reference evidence="2 3" key="1">
    <citation type="submission" date="2023-10" db="EMBL/GenBank/DDBJ databases">
        <title>Draft genome sequence of Xylaria bambusicola isolate GMP-LS, the root and basal stem rot pathogen of sugarcane in Indonesia.</title>
        <authorList>
            <person name="Selvaraj P."/>
            <person name="Muralishankar V."/>
            <person name="Muruganantham S."/>
            <person name="Sp S."/>
            <person name="Haryani S."/>
            <person name="Lau K.J.X."/>
            <person name="Naqvi N.I."/>
        </authorList>
    </citation>
    <scope>NUCLEOTIDE SEQUENCE [LARGE SCALE GENOMIC DNA]</scope>
    <source>
        <strain evidence="2">GMP-LS</strain>
    </source>
</reference>
<evidence type="ECO:0000259" key="1">
    <source>
        <dbReference type="Pfam" id="PF24864"/>
    </source>
</evidence>
<keyword evidence="3" id="KW-1185">Reference proteome</keyword>
<dbReference type="Proteomes" id="UP001305414">
    <property type="component" value="Unassembled WGS sequence"/>
</dbReference>
<evidence type="ECO:0000313" key="3">
    <source>
        <dbReference type="Proteomes" id="UP001305414"/>
    </source>
</evidence>
<proteinExistence type="predicted"/>
<accession>A0AAN7V150</accession>